<evidence type="ECO:0000313" key="2">
    <source>
        <dbReference type="EMBL" id="NMH99964.1"/>
    </source>
</evidence>
<keyword evidence="1" id="KW-0472">Membrane</keyword>
<sequence>MGTLAVLGVAAAAFTVTNVDAFVVLAVLFATSRSTGVPRPGQILAGQYLGFAARVAVAVLAASGLRLVPDRWVGLLGPLTIAAFFVLLAGWCAAAALIGSHKRVAATVGAAGRWLIPAVFNAVGAWVLLRSGALANLATRR</sequence>
<comment type="caution">
    <text evidence="2">The sequence shown here is derived from an EMBL/GenBank/DDBJ whole genome shotgun (WGS) entry which is preliminary data.</text>
</comment>
<feature type="transmembrane region" description="Helical" evidence="1">
    <location>
        <begin position="75"/>
        <end position="98"/>
    </location>
</feature>
<dbReference type="Proteomes" id="UP000820669">
    <property type="component" value="Unassembled WGS sequence"/>
</dbReference>
<dbReference type="RefSeq" id="WP_169383437.1">
    <property type="nucleotide sequence ID" value="NZ_JAAXLA010000045.1"/>
</dbReference>
<keyword evidence="3" id="KW-1185">Reference proteome</keyword>
<dbReference type="InterPro" id="IPR004676">
    <property type="entry name" value="Cd-R_transporter"/>
</dbReference>
<dbReference type="EMBL" id="JAAXLA010000045">
    <property type="protein sequence ID" value="NMH99964.1"/>
    <property type="molecule type" value="Genomic_DNA"/>
</dbReference>
<evidence type="ECO:0008006" key="4">
    <source>
        <dbReference type="Google" id="ProtNLM"/>
    </source>
</evidence>
<dbReference type="Pfam" id="PF03596">
    <property type="entry name" value="Cad"/>
    <property type="match status" value="1"/>
</dbReference>
<organism evidence="2 3">
    <name type="scientific">Pseudonocardia acidicola</name>
    <dbReference type="NCBI Taxonomy" id="2724939"/>
    <lineage>
        <taxon>Bacteria</taxon>
        <taxon>Bacillati</taxon>
        <taxon>Actinomycetota</taxon>
        <taxon>Actinomycetes</taxon>
        <taxon>Pseudonocardiales</taxon>
        <taxon>Pseudonocardiaceae</taxon>
        <taxon>Pseudonocardia</taxon>
    </lineage>
</organism>
<evidence type="ECO:0000256" key="1">
    <source>
        <dbReference type="SAM" id="Phobius"/>
    </source>
</evidence>
<feature type="transmembrane region" description="Helical" evidence="1">
    <location>
        <begin position="45"/>
        <end position="68"/>
    </location>
</feature>
<keyword evidence="1" id="KW-0812">Transmembrane</keyword>
<keyword evidence="1" id="KW-1133">Transmembrane helix</keyword>
<proteinExistence type="predicted"/>
<reference evidence="2 3" key="1">
    <citation type="submission" date="2020-04" db="EMBL/GenBank/DDBJ databases">
        <authorList>
            <person name="Klaysubun C."/>
            <person name="Duangmal K."/>
            <person name="Lipun K."/>
        </authorList>
    </citation>
    <scope>NUCLEOTIDE SEQUENCE [LARGE SCALE GENOMIC DNA]</scope>
    <source>
        <strain evidence="2 3">K10HN5</strain>
    </source>
</reference>
<evidence type="ECO:0000313" key="3">
    <source>
        <dbReference type="Proteomes" id="UP000820669"/>
    </source>
</evidence>
<feature type="transmembrane region" description="Helical" evidence="1">
    <location>
        <begin position="118"/>
        <end position="138"/>
    </location>
</feature>
<name>A0ABX1SI72_9PSEU</name>
<protein>
    <recommendedName>
        <fullName evidence="4">DUF4149 domain-containing protein</fullName>
    </recommendedName>
</protein>
<gene>
    <name evidence="2" type="ORF">HF526_22005</name>
</gene>
<accession>A0ABX1SI72</accession>